<dbReference type="Proteomes" id="UP000682733">
    <property type="component" value="Unassembled WGS sequence"/>
</dbReference>
<organism evidence="1 2">
    <name type="scientific">Didymodactylos carnosus</name>
    <dbReference type="NCBI Taxonomy" id="1234261"/>
    <lineage>
        <taxon>Eukaryota</taxon>
        <taxon>Metazoa</taxon>
        <taxon>Spiralia</taxon>
        <taxon>Gnathifera</taxon>
        <taxon>Rotifera</taxon>
        <taxon>Eurotatoria</taxon>
        <taxon>Bdelloidea</taxon>
        <taxon>Philodinida</taxon>
        <taxon>Philodinidae</taxon>
        <taxon>Didymodactylos</taxon>
    </lineage>
</organism>
<dbReference type="EMBL" id="CAJOBA010115119">
    <property type="protein sequence ID" value="CAF4564958.1"/>
    <property type="molecule type" value="Genomic_DNA"/>
</dbReference>
<name>A0A8S2YIK3_9BILA</name>
<reference evidence="1" key="1">
    <citation type="submission" date="2021-02" db="EMBL/GenBank/DDBJ databases">
        <authorList>
            <person name="Nowell W R."/>
        </authorList>
    </citation>
    <scope>NUCLEOTIDE SEQUENCE</scope>
</reference>
<evidence type="ECO:0000313" key="1">
    <source>
        <dbReference type="EMBL" id="CAF4564958.1"/>
    </source>
</evidence>
<accession>A0A8S2YIK3</accession>
<dbReference type="AlphaFoldDB" id="A0A8S2YIK3"/>
<sequence length="40" mass="4389">TQTEALPLNTSAKISGKELDHLSEPKLSGKIAMPSRKRRV</sequence>
<gene>
    <name evidence="1" type="ORF">TMI583_LOCUS50018</name>
</gene>
<protein>
    <submittedName>
        <fullName evidence="1">Uncharacterized protein</fullName>
    </submittedName>
</protein>
<feature type="non-terminal residue" evidence="1">
    <location>
        <position position="1"/>
    </location>
</feature>
<proteinExistence type="predicted"/>
<comment type="caution">
    <text evidence="1">The sequence shown here is derived from an EMBL/GenBank/DDBJ whole genome shotgun (WGS) entry which is preliminary data.</text>
</comment>
<evidence type="ECO:0000313" key="2">
    <source>
        <dbReference type="Proteomes" id="UP000682733"/>
    </source>
</evidence>